<evidence type="ECO:0000256" key="2">
    <source>
        <dbReference type="ARBA" id="ARBA00022679"/>
    </source>
</evidence>
<dbReference type="EMBL" id="JACBZT010000001">
    <property type="protein sequence ID" value="NYJ05582.1"/>
    <property type="molecule type" value="Genomic_DNA"/>
</dbReference>
<keyword evidence="7" id="KW-1185">Reference proteome</keyword>
<evidence type="ECO:0000256" key="3">
    <source>
        <dbReference type="ARBA" id="ARBA00023315"/>
    </source>
</evidence>
<keyword evidence="2 6" id="KW-0808">Transferase</keyword>
<dbReference type="AlphaFoldDB" id="A0A853CG89"/>
<name>A0A853CG89_9ACTN</name>
<dbReference type="InterPro" id="IPR001227">
    <property type="entry name" value="Ac_transferase_dom_sf"/>
</dbReference>
<evidence type="ECO:0000313" key="6">
    <source>
        <dbReference type="EMBL" id="NYJ05582.1"/>
    </source>
</evidence>
<sequence length="325" mass="33333">MTGPGRSEAVAVVLPGESGAIAGLAGPWRFDEPAAAVLAEASEVIGRDLADWWCDPLAMADPVAADLEVVVTGVAAVRSLAALGLRPHVLAGHGVGEYGALVAAGALRLDQVVELVHWRADLLNLSPRPSFAGMAAVIGAGAESVARMLVAESGSSGTLTIACIDGPRQIVLAGTREELTRARRAVAVAGLDMVRLPGRAACHGPLVAPVVPHLSTALARLDWSEPDVAVLPNADPTPTRDPERLATCLQAHLTSPVQWQATSQALVDSGATAVLEIGSVPVLGPLIRQVHPTLPVALVSGPHLPFPVDLPEPALASPVPTRGET</sequence>
<feature type="domain" description="Malonyl-CoA:ACP transacylase (MAT)" evidence="5">
    <location>
        <begin position="31"/>
        <end position="324"/>
    </location>
</feature>
<dbReference type="Pfam" id="PF00698">
    <property type="entry name" value="Acyl_transf_1"/>
    <property type="match status" value="1"/>
</dbReference>
<dbReference type="GO" id="GO:0005829">
    <property type="term" value="C:cytosol"/>
    <property type="evidence" value="ECO:0007669"/>
    <property type="project" value="TreeGrafter"/>
</dbReference>
<dbReference type="Proteomes" id="UP000541969">
    <property type="component" value="Unassembled WGS sequence"/>
</dbReference>
<evidence type="ECO:0000313" key="7">
    <source>
        <dbReference type="Proteomes" id="UP000541969"/>
    </source>
</evidence>
<dbReference type="GO" id="GO:0004314">
    <property type="term" value="F:[acyl-carrier-protein] S-malonyltransferase activity"/>
    <property type="evidence" value="ECO:0007669"/>
    <property type="project" value="UniProtKB-EC"/>
</dbReference>
<dbReference type="Gene3D" id="3.40.366.10">
    <property type="entry name" value="Malonyl-Coenzyme A Acyl Carrier Protein, domain 2"/>
    <property type="match status" value="1"/>
</dbReference>
<dbReference type="EC" id="2.3.1.39" evidence="1"/>
<accession>A0A853CG89</accession>
<dbReference type="Gene3D" id="3.30.70.250">
    <property type="entry name" value="Malonyl-CoA ACP transacylase, ACP-binding"/>
    <property type="match status" value="1"/>
</dbReference>
<evidence type="ECO:0000256" key="4">
    <source>
        <dbReference type="ARBA" id="ARBA00048462"/>
    </source>
</evidence>
<dbReference type="GO" id="GO:0006633">
    <property type="term" value="P:fatty acid biosynthetic process"/>
    <property type="evidence" value="ECO:0007669"/>
    <property type="project" value="TreeGrafter"/>
</dbReference>
<dbReference type="SMART" id="SM00827">
    <property type="entry name" value="PKS_AT"/>
    <property type="match status" value="1"/>
</dbReference>
<reference evidence="6 7" key="1">
    <citation type="submission" date="2020-07" db="EMBL/GenBank/DDBJ databases">
        <title>Sequencing the genomes of 1000 actinobacteria strains.</title>
        <authorList>
            <person name="Klenk H.-P."/>
        </authorList>
    </citation>
    <scope>NUCLEOTIDE SEQUENCE [LARGE SCALE GENOMIC DNA]</scope>
    <source>
        <strain evidence="6 7">DSM 104001</strain>
    </source>
</reference>
<dbReference type="SUPFAM" id="SSF52151">
    <property type="entry name" value="FabD/lysophospholipase-like"/>
    <property type="match status" value="1"/>
</dbReference>
<dbReference type="SUPFAM" id="SSF55048">
    <property type="entry name" value="Probable ACP-binding domain of malonyl-CoA ACP transacylase"/>
    <property type="match status" value="1"/>
</dbReference>
<dbReference type="InterPro" id="IPR050858">
    <property type="entry name" value="Mal-CoA-ACP_Trans/PKS_FabD"/>
</dbReference>
<dbReference type="RefSeq" id="WP_179716218.1">
    <property type="nucleotide sequence ID" value="NZ_JACBZT010000001.1"/>
</dbReference>
<evidence type="ECO:0000259" key="5">
    <source>
        <dbReference type="SMART" id="SM00827"/>
    </source>
</evidence>
<evidence type="ECO:0000256" key="1">
    <source>
        <dbReference type="ARBA" id="ARBA00013258"/>
    </source>
</evidence>
<dbReference type="InterPro" id="IPR016036">
    <property type="entry name" value="Malonyl_transacylase_ACP-bd"/>
</dbReference>
<dbReference type="PANTHER" id="PTHR42681">
    <property type="entry name" value="MALONYL-COA-ACYL CARRIER PROTEIN TRANSACYLASE, MITOCHONDRIAL"/>
    <property type="match status" value="1"/>
</dbReference>
<comment type="caution">
    <text evidence="6">The sequence shown here is derived from an EMBL/GenBank/DDBJ whole genome shotgun (WGS) entry which is preliminary data.</text>
</comment>
<dbReference type="PANTHER" id="PTHR42681:SF1">
    <property type="entry name" value="MALONYL-COA-ACYL CARRIER PROTEIN TRANSACYLASE, MITOCHONDRIAL"/>
    <property type="match status" value="1"/>
</dbReference>
<gene>
    <name evidence="6" type="ORF">GGQ55_001860</name>
</gene>
<comment type="catalytic activity">
    <reaction evidence="4">
        <text>holo-[ACP] + malonyl-CoA = malonyl-[ACP] + CoA</text>
        <dbReference type="Rhea" id="RHEA:41792"/>
        <dbReference type="Rhea" id="RHEA-COMP:9623"/>
        <dbReference type="Rhea" id="RHEA-COMP:9685"/>
        <dbReference type="ChEBI" id="CHEBI:57287"/>
        <dbReference type="ChEBI" id="CHEBI:57384"/>
        <dbReference type="ChEBI" id="CHEBI:64479"/>
        <dbReference type="ChEBI" id="CHEBI:78449"/>
        <dbReference type="EC" id="2.3.1.39"/>
    </reaction>
</comment>
<proteinExistence type="predicted"/>
<protein>
    <recommendedName>
        <fullName evidence="1">[acyl-carrier-protein] S-malonyltransferase</fullName>
        <ecNumber evidence="1">2.3.1.39</ecNumber>
    </recommendedName>
</protein>
<organism evidence="6 7">
    <name type="scientific">Petropleomorpha daqingensis</name>
    <dbReference type="NCBI Taxonomy" id="2026353"/>
    <lineage>
        <taxon>Bacteria</taxon>
        <taxon>Bacillati</taxon>
        <taxon>Actinomycetota</taxon>
        <taxon>Actinomycetes</taxon>
        <taxon>Geodermatophilales</taxon>
        <taxon>Geodermatophilaceae</taxon>
        <taxon>Petropleomorpha</taxon>
    </lineage>
</organism>
<keyword evidence="3 6" id="KW-0012">Acyltransferase</keyword>
<dbReference type="InterPro" id="IPR016035">
    <property type="entry name" value="Acyl_Trfase/lysoPLipase"/>
</dbReference>
<dbReference type="InterPro" id="IPR014043">
    <property type="entry name" value="Acyl_transferase_dom"/>
</dbReference>